<name>A0A1Q3FHQ1_CULTA</name>
<comment type="subunit">
    <text evidence="7">Heterodimer of an alpha and a beta subunit.</text>
</comment>
<evidence type="ECO:0000256" key="5">
    <source>
        <dbReference type="ARBA" id="ARBA00022827"/>
    </source>
</evidence>
<dbReference type="InterPro" id="IPR014729">
    <property type="entry name" value="Rossmann-like_a/b/a_fold"/>
</dbReference>
<evidence type="ECO:0000256" key="1">
    <source>
        <dbReference type="ARBA" id="ARBA00004305"/>
    </source>
</evidence>
<dbReference type="Gene3D" id="3.40.50.1220">
    <property type="entry name" value="TPP-binding domain"/>
    <property type="match status" value="1"/>
</dbReference>
<feature type="binding site" evidence="8">
    <location>
        <begin position="247"/>
        <end position="248"/>
    </location>
    <ligand>
        <name>FAD</name>
        <dbReference type="ChEBI" id="CHEBI:57692"/>
    </ligand>
</feature>
<dbReference type="InterPro" id="IPR014731">
    <property type="entry name" value="ETF_asu_C"/>
</dbReference>
<dbReference type="PIRSF" id="PIRSF000089">
    <property type="entry name" value="Electra_flavoP_a"/>
    <property type="match status" value="1"/>
</dbReference>
<keyword evidence="6 7" id="KW-0249">Electron transport</keyword>
<comment type="function">
    <text evidence="7">The electron transfer flavoprotein serves as a specific electron acceptor for several dehydrogenases, including five acyl-CoA dehydrogenases, glutaryl-CoA and sarcosine dehydrogenase. It transfers the electrons to the main mitochondrial respiratory chain via ETF-ubiquinone oxidoreductase (ETF dehydrogenase).</text>
</comment>
<comment type="subcellular location">
    <subcellularLocation>
        <location evidence="1 7">Mitochondrion matrix</location>
    </subcellularLocation>
</comment>
<feature type="domain" description="Electron transfer flavoprotein alpha/beta-subunit N-terminal" evidence="9">
    <location>
        <begin position="21"/>
        <end position="202"/>
    </location>
</feature>
<dbReference type="InterPro" id="IPR029035">
    <property type="entry name" value="DHS-like_NAD/FAD-binding_dom"/>
</dbReference>
<keyword evidence="3 7" id="KW-0813">Transport</keyword>
<dbReference type="SUPFAM" id="SSF52402">
    <property type="entry name" value="Adenine nucleotide alpha hydrolases-like"/>
    <property type="match status" value="1"/>
</dbReference>
<dbReference type="GO" id="GO:0050660">
    <property type="term" value="F:flavin adenine dinucleotide binding"/>
    <property type="evidence" value="ECO:0007669"/>
    <property type="project" value="InterPro"/>
</dbReference>
<dbReference type="GO" id="GO:0005759">
    <property type="term" value="C:mitochondrial matrix"/>
    <property type="evidence" value="ECO:0007669"/>
    <property type="project" value="UniProtKB-SubCell"/>
</dbReference>
<dbReference type="Pfam" id="PF00766">
    <property type="entry name" value="ETF_alpha"/>
    <property type="match status" value="1"/>
</dbReference>
<sequence length="329" mass="34206">MFARYSSSIARSAQLRRFQSTLVLAEHSNEALNPITASAVTAAKRLGGDVTVLVAGTKVGPVAEAAAKLDGVAKVLVAEGDVFKGLLAESVTPLVVATQNQFKFTHIVAGASAFGKAVLPRIAAKLDVSPVSEIIDIKSADTFVRTIYAGNAIQTIKSKDPVKVITIRGTNFEPAASSGSGTVEKAPEGDFKSATTEFVSQELTKSDRPSLTAAKIIISGGRGMKSGDNFKMLYDLADKWGAAVGASRAAVDAGFVPNDLQIGQTGKIVAPELYVAVGISGAIQHLAGMKDSKTIVAINKDAEAPIFQVADYGLVADLFKAVPEINGKC</sequence>
<dbReference type="InterPro" id="IPR001308">
    <property type="entry name" value="ETF_a/FixB"/>
</dbReference>
<comment type="similarity">
    <text evidence="2 7">Belongs to the ETF alpha-subunit/FixB family.</text>
</comment>
<evidence type="ECO:0000256" key="4">
    <source>
        <dbReference type="ARBA" id="ARBA00022630"/>
    </source>
</evidence>
<dbReference type="Pfam" id="PF01012">
    <property type="entry name" value="ETF"/>
    <property type="match status" value="1"/>
</dbReference>
<dbReference type="SUPFAM" id="SSF52467">
    <property type="entry name" value="DHS-like NAD/FAD-binding domain"/>
    <property type="match status" value="1"/>
</dbReference>
<dbReference type="FunFam" id="3.40.50.620:FF:000041">
    <property type="entry name" value="Electron transfer flavoprotein alpha subunit"/>
    <property type="match status" value="1"/>
</dbReference>
<evidence type="ECO:0000256" key="7">
    <source>
        <dbReference type="PIRNR" id="PIRNR000089"/>
    </source>
</evidence>
<dbReference type="Gene3D" id="3.40.50.620">
    <property type="entry name" value="HUPs"/>
    <property type="match status" value="1"/>
</dbReference>
<protein>
    <recommendedName>
        <fullName evidence="7">Electron transfer flavoprotein subunit alpha</fullName>
        <shortName evidence="7">Alpha-ETF</shortName>
    </recommendedName>
</protein>
<dbReference type="SMART" id="SM00893">
    <property type="entry name" value="ETF"/>
    <property type="match status" value="1"/>
</dbReference>
<accession>A0A1Q3FHQ1</accession>
<keyword evidence="4 7" id="KW-0285">Flavoprotein</keyword>
<dbReference type="PANTHER" id="PTHR43153:SF1">
    <property type="entry name" value="ELECTRON TRANSFER FLAVOPROTEIN SUBUNIT ALPHA, MITOCHONDRIAL"/>
    <property type="match status" value="1"/>
</dbReference>
<evidence type="ECO:0000256" key="3">
    <source>
        <dbReference type="ARBA" id="ARBA00022448"/>
    </source>
</evidence>
<evidence type="ECO:0000313" key="10">
    <source>
        <dbReference type="EMBL" id="JAV27090.1"/>
    </source>
</evidence>
<dbReference type="FunFam" id="3.40.50.1220:FF:000001">
    <property type="entry name" value="Electron transfer flavoprotein, alpha subunit"/>
    <property type="match status" value="1"/>
</dbReference>
<dbReference type="EMBL" id="GFDL01007955">
    <property type="protein sequence ID" value="JAV27090.1"/>
    <property type="molecule type" value="Transcribed_RNA"/>
</dbReference>
<keyword evidence="7" id="KW-0496">Mitochondrion</keyword>
<dbReference type="InterPro" id="IPR018206">
    <property type="entry name" value="ETF_asu_C_CS"/>
</dbReference>
<dbReference type="InterPro" id="IPR014730">
    <property type="entry name" value="ETF_a/b_N"/>
</dbReference>
<dbReference type="GO" id="GO:0009055">
    <property type="term" value="F:electron transfer activity"/>
    <property type="evidence" value="ECO:0007669"/>
    <property type="project" value="InterPro"/>
</dbReference>
<evidence type="ECO:0000259" key="9">
    <source>
        <dbReference type="SMART" id="SM00893"/>
    </source>
</evidence>
<dbReference type="PROSITE" id="PS00696">
    <property type="entry name" value="ETF_ALPHA"/>
    <property type="match status" value="1"/>
</dbReference>
<dbReference type="InterPro" id="IPR033947">
    <property type="entry name" value="ETF_alpha_N"/>
</dbReference>
<reference evidence="10" key="1">
    <citation type="submission" date="2017-01" db="EMBL/GenBank/DDBJ databases">
        <title>A deep insight into the sialotranscriptome of adult male and female Cluex tarsalis mosquitoes.</title>
        <authorList>
            <person name="Ribeiro J.M."/>
            <person name="Moreira F."/>
            <person name="Bernard K.A."/>
            <person name="Calvo E."/>
        </authorList>
    </citation>
    <scope>NUCLEOTIDE SEQUENCE</scope>
    <source>
        <strain evidence="10">Kern County</strain>
        <tissue evidence="10">Salivary glands</tissue>
    </source>
</reference>
<dbReference type="CDD" id="cd01715">
    <property type="entry name" value="ETF_alpha"/>
    <property type="match status" value="1"/>
</dbReference>
<evidence type="ECO:0000256" key="8">
    <source>
        <dbReference type="PIRSR" id="PIRSR000089-1"/>
    </source>
</evidence>
<feature type="binding site" evidence="8">
    <location>
        <position position="299"/>
    </location>
    <ligand>
        <name>FAD</name>
        <dbReference type="ChEBI" id="CHEBI:57692"/>
    </ligand>
</feature>
<proteinExistence type="inferred from homology"/>
<comment type="cofactor">
    <cofactor evidence="7 8">
        <name>FAD</name>
        <dbReference type="ChEBI" id="CHEBI:57692"/>
    </cofactor>
    <text evidence="7 8">Binds 1 FAD per dimer.</text>
</comment>
<evidence type="ECO:0000256" key="2">
    <source>
        <dbReference type="ARBA" id="ARBA00005817"/>
    </source>
</evidence>
<evidence type="ECO:0000256" key="6">
    <source>
        <dbReference type="ARBA" id="ARBA00022982"/>
    </source>
</evidence>
<dbReference type="GO" id="GO:0045251">
    <property type="term" value="C:electron transfer flavoprotein complex"/>
    <property type="evidence" value="ECO:0007669"/>
    <property type="project" value="UniProtKB-ARBA"/>
</dbReference>
<dbReference type="GO" id="GO:0033539">
    <property type="term" value="P:fatty acid beta-oxidation using acyl-CoA dehydrogenase"/>
    <property type="evidence" value="ECO:0007669"/>
    <property type="project" value="TreeGrafter"/>
</dbReference>
<organism evidence="10">
    <name type="scientific">Culex tarsalis</name>
    <name type="common">Encephalitis mosquito</name>
    <dbReference type="NCBI Taxonomy" id="7177"/>
    <lineage>
        <taxon>Eukaryota</taxon>
        <taxon>Metazoa</taxon>
        <taxon>Ecdysozoa</taxon>
        <taxon>Arthropoda</taxon>
        <taxon>Hexapoda</taxon>
        <taxon>Insecta</taxon>
        <taxon>Pterygota</taxon>
        <taxon>Neoptera</taxon>
        <taxon>Endopterygota</taxon>
        <taxon>Diptera</taxon>
        <taxon>Nematocera</taxon>
        <taxon>Culicoidea</taxon>
        <taxon>Culicidae</taxon>
        <taxon>Culicinae</taxon>
        <taxon>Culicini</taxon>
        <taxon>Culex</taxon>
        <taxon>Culex</taxon>
    </lineage>
</organism>
<feature type="binding site" evidence="8">
    <location>
        <position position="222"/>
    </location>
    <ligand>
        <name>FAD</name>
        <dbReference type="ChEBI" id="CHEBI:57692"/>
    </ligand>
</feature>
<dbReference type="AlphaFoldDB" id="A0A1Q3FHQ1"/>
<dbReference type="PANTHER" id="PTHR43153">
    <property type="entry name" value="ELECTRON TRANSFER FLAVOPROTEIN ALPHA"/>
    <property type="match status" value="1"/>
</dbReference>
<keyword evidence="5 7" id="KW-0274">FAD</keyword>
<feature type="binding site" evidence="8">
    <location>
        <begin position="278"/>
        <end position="285"/>
    </location>
    <ligand>
        <name>FAD</name>
        <dbReference type="ChEBI" id="CHEBI:57692"/>
    </ligand>
</feature>
<feature type="binding site" evidence="8">
    <location>
        <begin position="261"/>
        <end position="265"/>
    </location>
    <ligand>
        <name>FAD</name>
        <dbReference type="ChEBI" id="CHEBI:57692"/>
    </ligand>
</feature>